<feature type="compositionally biased region" description="Low complexity" evidence="1">
    <location>
        <begin position="11"/>
        <end position="23"/>
    </location>
</feature>
<feature type="region of interest" description="Disordered" evidence="1">
    <location>
        <begin position="1043"/>
        <end position="1107"/>
    </location>
</feature>
<feature type="compositionally biased region" description="Polar residues" evidence="1">
    <location>
        <begin position="33"/>
        <end position="53"/>
    </location>
</feature>
<dbReference type="PANTHER" id="PTHR10663">
    <property type="entry name" value="GUANYL-NUCLEOTIDE EXCHANGE FACTOR"/>
    <property type="match status" value="1"/>
</dbReference>
<feature type="compositionally biased region" description="Low complexity" evidence="1">
    <location>
        <begin position="1079"/>
        <end position="1091"/>
    </location>
</feature>
<name>A0A8J5QFZ1_9ASCO</name>
<gene>
    <name evidence="3" type="ORF">J8A68_005904</name>
</gene>
<sequence length="1107" mass="123835">MTQQQEPKVVDSSIDSNSNSSTEISKHNKNSIEEFSNNGSSSELNTNDTSSLPEPQVESLSDELKHHTITSNGIKTPPPPPPPAAPQNPEGEYLEIAKKLFEEEFVSIQPEEYIQFLASKDPESTKIRNYYMNLFSWPTNLLSSTRMLCSKLYLKGESQEIDRILTSFTQSYLKQHPHNIFCTKNFEQIYVIIYSLILLNTALHNSELNKKSKISQADFIKNTYSTFLQQNPSLVKTLSIKQRFAMERELSNFYEDLAKTELHLKTNDESQVTNNNNIVRRMSKKEQHPQLRPSSHPPKSAVPPNPVLSLNNAIPTTTTTTITPPEESQQQQPQEDQQQLELSRELSSSNSIWSSDTTDHQTRQHQTTLFKTATNSSSYTSSSTNGSPKKPDHQRVGLARVLASDGHRRIHPKSSTASLFSSNHTVTARASFDNLRNNGNGSSGNAKHRLQQLNHHGSRMSLMSRESNFSQFDDMMSELTFESMSELGNTNVDDSFAGGDNRSLDDFEAGEYSDDYDLVLELRGSPYLKEGLCRLKILNNDLMDESGSGSGSGGSGSGQQGSNASIISANTHSGGRFFSFFRRAAMGGGRSHSSSVSSGSGGGNGGNSDTIGTSSNPLLQKFTENFVVVSKGVLALYSFDPKIVKKQQKKTHKRRFGRHSHDEEPPIEDQNGNVGDGNWLKNAAKIGTYNLCSTFAQLEKPSNTPITTSTTSTSLKPTWSLTFPQTSKRPAKKFIFEAGTEEIALEFINTCNFWAAKITAIPTLEESMSSIEYGWNNLDMLIAYRDSFKKSKNIAKWEPLIKGIYLSNYIVTGNNEDDDVNHVGMMKQFVKSLKYYNNLRKLYKDFIQSRSRFVSNLPRSQYNCSNYNRVLQNFDRKIKDYKLELSKYKSYVIVLAFGLQLRFDLEDEDKIDDGSATVIEGHTSPASTEGATTTTTTTDSSDNHNNNNDDDDDFTKLVKLEIKKLFLNMKDVSKVIATYESCKSIAKFVSMAQKQDIERQHLQEQYLQSLNNNNENQILVKSPKTFTLSDFQGNESPIKQLLASSNNSHKGSPMGYSSIKMEEIPEEEHDEKKVETEESSSAKSSSSSTKVPDLKIETTPASALIFK</sequence>
<dbReference type="PANTHER" id="PTHR10663:SF405">
    <property type="entry name" value="ARF GUANINE NUCLEOTIDE EXCHANGE FACTOR SYT1"/>
    <property type="match status" value="1"/>
</dbReference>
<feature type="region of interest" description="Disordered" evidence="1">
    <location>
        <begin position="589"/>
        <end position="612"/>
    </location>
</feature>
<comment type="caution">
    <text evidence="3">The sequence shown here is derived from an EMBL/GenBank/DDBJ whole genome shotgun (WGS) entry which is preliminary data.</text>
</comment>
<evidence type="ECO:0000313" key="4">
    <source>
        <dbReference type="Proteomes" id="UP000694255"/>
    </source>
</evidence>
<feature type="compositionally biased region" description="Low complexity" evidence="1">
    <location>
        <begin position="932"/>
        <end position="946"/>
    </location>
</feature>
<dbReference type="InterPro" id="IPR000904">
    <property type="entry name" value="Sec7_dom"/>
</dbReference>
<feature type="compositionally biased region" description="Basic residues" evidence="1">
    <location>
        <begin position="647"/>
        <end position="658"/>
    </location>
</feature>
<dbReference type="Pfam" id="PF01369">
    <property type="entry name" value="Sec7"/>
    <property type="match status" value="1"/>
</dbReference>
<accession>A0A8J5QFZ1</accession>
<dbReference type="GO" id="GO:0032012">
    <property type="term" value="P:regulation of ARF protein signal transduction"/>
    <property type="evidence" value="ECO:0007669"/>
    <property type="project" value="InterPro"/>
</dbReference>
<dbReference type="GO" id="GO:0005085">
    <property type="term" value="F:guanyl-nucleotide exchange factor activity"/>
    <property type="evidence" value="ECO:0007669"/>
    <property type="project" value="InterPro"/>
</dbReference>
<dbReference type="GeneID" id="73472704"/>
<proteinExistence type="predicted"/>
<feature type="domain" description="SEC7" evidence="2">
    <location>
        <begin position="53"/>
        <end position="260"/>
    </location>
</feature>
<feature type="region of interest" description="Disordered" evidence="1">
    <location>
        <begin position="1"/>
        <end position="90"/>
    </location>
</feature>
<keyword evidence="4" id="KW-1185">Reference proteome</keyword>
<feature type="region of interest" description="Disordered" evidence="1">
    <location>
        <begin position="647"/>
        <end position="675"/>
    </location>
</feature>
<dbReference type="PROSITE" id="PS50190">
    <property type="entry name" value="SEC7"/>
    <property type="match status" value="1"/>
</dbReference>
<feature type="region of interest" description="Disordered" evidence="1">
    <location>
        <begin position="283"/>
        <end position="395"/>
    </location>
</feature>
<dbReference type="AlphaFoldDB" id="A0A8J5QFZ1"/>
<feature type="region of interest" description="Disordered" evidence="1">
    <location>
        <begin position="916"/>
        <end position="953"/>
    </location>
</feature>
<evidence type="ECO:0000313" key="3">
    <source>
        <dbReference type="EMBL" id="KAG7660638.1"/>
    </source>
</evidence>
<evidence type="ECO:0000259" key="2">
    <source>
        <dbReference type="PROSITE" id="PS50190"/>
    </source>
</evidence>
<feature type="region of interest" description="Disordered" evidence="1">
    <location>
        <begin position="546"/>
        <end position="566"/>
    </location>
</feature>
<feature type="compositionally biased region" description="Gly residues" evidence="1">
    <location>
        <begin position="548"/>
        <end position="559"/>
    </location>
</feature>
<reference evidence="3 4" key="1">
    <citation type="journal article" date="2021" name="DNA Res.">
        <title>Genome analysis of Candida subhashii reveals its hybrid nature and dual mitochondrial genome conformations.</title>
        <authorList>
            <person name="Mixao V."/>
            <person name="Hegedusova E."/>
            <person name="Saus E."/>
            <person name="Pryszcz L.P."/>
            <person name="Cillingova A."/>
            <person name="Nosek J."/>
            <person name="Gabaldon T."/>
        </authorList>
    </citation>
    <scope>NUCLEOTIDE SEQUENCE [LARGE SCALE GENOMIC DNA]</scope>
    <source>
        <strain evidence="3 4">CBS 10753</strain>
    </source>
</reference>
<feature type="compositionally biased region" description="Low complexity" evidence="1">
    <location>
        <begin position="315"/>
        <end position="356"/>
    </location>
</feature>
<dbReference type="OrthoDB" id="2157641at2759"/>
<dbReference type="RefSeq" id="XP_049260871.1">
    <property type="nucleotide sequence ID" value="XM_049410021.1"/>
</dbReference>
<dbReference type="Proteomes" id="UP000694255">
    <property type="component" value="Unassembled WGS sequence"/>
</dbReference>
<evidence type="ECO:0000256" key="1">
    <source>
        <dbReference type="SAM" id="MobiDB-lite"/>
    </source>
</evidence>
<protein>
    <recommendedName>
        <fullName evidence="2">SEC7 domain-containing protein</fullName>
    </recommendedName>
</protein>
<feature type="compositionally biased region" description="Low complexity" evidence="1">
    <location>
        <begin position="364"/>
        <end position="387"/>
    </location>
</feature>
<organism evidence="3 4">
    <name type="scientific">[Candida] subhashii</name>
    <dbReference type="NCBI Taxonomy" id="561895"/>
    <lineage>
        <taxon>Eukaryota</taxon>
        <taxon>Fungi</taxon>
        <taxon>Dikarya</taxon>
        <taxon>Ascomycota</taxon>
        <taxon>Saccharomycotina</taxon>
        <taxon>Pichiomycetes</taxon>
        <taxon>Debaryomycetaceae</taxon>
        <taxon>Spathaspora</taxon>
    </lineage>
</organism>
<dbReference type="EMBL" id="JAGSYN010000276">
    <property type="protein sequence ID" value="KAG7660638.1"/>
    <property type="molecule type" value="Genomic_DNA"/>
</dbReference>
<feature type="compositionally biased region" description="Low complexity" evidence="1">
    <location>
        <begin position="589"/>
        <end position="598"/>
    </location>
</feature>
<feature type="compositionally biased region" description="Pro residues" evidence="1">
    <location>
        <begin position="76"/>
        <end position="86"/>
    </location>
</feature>
<dbReference type="SMART" id="SM00222">
    <property type="entry name" value="Sec7"/>
    <property type="match status" value="1"/>
</dbReference>